<evidence type="ECO:0000313" key="1">
    <source>
        <dbReference type="EMBL" id="HIS97599.1"/>
    </source>
</evidence>
<dbReference type="Proteomes" id="UP000886876">
    <property type="component" value="Unassembled WGS sequence"/>
</dbReference>
<proteinExistence type="predicted"/>
<dbReference type="EMBL" id="DVJS01000160">
    <property type="protein sequence ID" value="HIS97599.1"/>
    <property type="molecule type" value="Genomic_DNA"/>
</dbReference>
<evidence type="ECO:0000313" key="2">
    <source>
        <dbReference type="Proteomes" id="UP000886876"/>
    </source>
</evidence>
<reference evidence="1" key="2">
    <citation type="journal article" date="2021" name="PeerJ">
        <title>Extensive microbial diversity within the chicken gut microbiome revealed by metagenomics and culture.</title>
        <authorList>
            <person name="Gilroy R."/>
            <person name="Ravi A."/>
            <person name="Getino M."/>
            <person name="Pursley I."/>
            <person name="Horton D.L."/>
            <person name="Alikhan N.F."/>
            <person name="Baker D."/>
            <person name="Gharbi K."/>
            <person name="Hall N."/>
            <person name="Watson M."/>
            <person name="Adriaenssens E.M."/>
            <person name="Foster-Nyarko E."/>
            <person name="Jarju S."/>
            <person name="Secka A."/>
            <person name="Antonio M."/>
            <person name="Oren A."/>
            <person name="Chaudhuri R.R."/>
            <person name="La Ragione R."/>
            <person name="Hildebrand F."/>
            <person name="Pallen M.J."/>
        </authorList>
    </citation>
    <scope>NUCLEOTIDE SEQUENCE</scope>
    <source>
        <strain evidence="1">ChiHecec3B27-6122</strain>
    </source>
</reference>
<accession>A0A9D1K8Q3</accession>
<reference evidence="1" key="1">
    <citation type="submission" date="2020-10" db="EMBL/GenBank/DDBJ databases">
        <authorList>
            <person name="Gilroy R."/>
        </authorList>
    </citation>
    <scope>NUCLEOTIDE SEQUENCE</scope>
    <source>
        <strain evidence="1">ChiHecec3B27-6122</strain>
    </source>
</reference>
<gene>
    <name evidence="1" type="ORF">IAD42_06455</name>
</gene>
<comment type="caution">
    <text evidence="1">The sequence shown here is derived from an EMBL/GenBank/DDBJ whole genome shotgun (WGS) entry which is preliminary data.</text>
</comment>
<organism evidence="1 2">
    <name type="scientific">Candidatus Scatomorpha pullistercoris</name>
    <dbReference type="NCBI Taxonomy" id="2840929"/>
    <lineage>
        <taxon>Bacteria</taxon>
        <taxon>Bacillati</taxon>
        <taxon>Bacillota</taxon>
        <taxon>Clostridia</taxon>
        <taxon>Eubacteriales</taxon>
        <taxon>Candidatus Scatomorpha</taxon>
    </lineage>
</organism>
<sequence>MKIVQGNGINYEVRGQQEEEAAFTLEEGLNQVSKRRNAYVDSNLDDVIEEVRSGYGVEVRAVLQ</sequence>
<dbReference type="AlphaFoldDB" id="A0A9D1K8Q3"/>
<protein>
    <submittedName>
        <fullName evidence="1">Uncharacterized protein</fullName>
    </submittedName>
</protein>
<name>A0A9D1K8Q3_9FIRM</name>